<reference evidence="2" key="2">
    <citation type="submission" date="2025-09" db="UniProtKB">
        <authorList>
            <consortium name="Ensembl"/>
        </authorList>
    </citation>
    <scope>IDENTIFICATION</scope>
</reference>
<dbReference type="GeneTree" id="ENSGT00730000111479"/>
<dbReference type="AlphaFoldDB" id="A0A8D2AVD9"/>
<proteinExistence type="predicted"/>
<feature type="transmembrane region" description="Helical" evidence="1">
    <location>
        <begin position="125"/>
        <end position="148"/>
    </location>
</feature>
<gene>
    <name evidence="2" type="primary">TMEM217</name>
</gene>
<dbReference type="Ensembl" id="ENSSVLT00005007531.1">
    <property type="protein sequence ID" value="ENSSVLP00005006762.1"/>
    <property type="gene ID" value="ENSSVLG00005005514.1"/>
</dbReference>
<feature type="transmembrane region" description="Helical" evidence="1">
    <location>
        <begin position="62"/>
        <end position="86"/>
    </location>
</feature>
<feature type="transmembrane region" description="Helical" evidence="1">
    <location>
        <begin position="93"/>
        <end position="113"/>
    </location>
</feature>
<keyword evidence="1" id="KW-0812">Transmembrane</keyword>
<organism evidence="2 3">
    <name type="scientific">Sciurus vulgaris</name>
    <name type="common">Eurasian red squirrel</name>
    <dbReference type="NCBI Taxonomy" id="55149"/>
    <lineage>
        <taxon>Eukaryota</taxon>
        <taxon>Metazoa</taxon>
        <taxon>Chordata</taxon>
        <taxon>Craniata</taxon>
        <taxon>Vertebrata</taxon>
        <taxon>Euteleostomi</taxon>
        <taxon>Mammalia</taxon>
        <taxon>Eutheria</taxon>
        <taxon>Euarchontoglires</taxon>
        <taxon>Glires</taxon>
        <taxon>Rodentia</taxon>
        <taxon>Sciuromorpha</taxon>
        <taxon>Sciuridae</taxon>
        <taxon>Sciurinae</taxon>
        <taxon>Sciurini</taxon>
        <taxon>Sciurus</taxon>
    </lineage>
</organism>
<accession>A0A8D2AVD9</accession>
<evidence type="ECO:0000256" key="1">
    <source>
        <dbReference type="SAM" id="Phobius"/>
    </source>
</evidence>
<feature type="transmembrane region" description="Helical" evidence="1">
    <location>
        <begin position="12"/>
        <end position="32"/>
    </location>
</feature>
<keyword evidence="1" id="KW-1133">Transmembrane helix</keyword>
<dbReference type="Proteomes" id="UP000694564">
    <property type="component" value="Chromosome 7"/>
</dbReference>
<dbReference type="Pfam" id="PF15049">
    <property type="entry name" value="DUF4534"/>
    <property type="match status" value="1"/>
</dbReference>
<dbReference type="PANTHER" id="PTHR34928">
    <property type="entry name" value="TRANSMEMBRANE PROTEIN 217"/>
    <property type="match status" value="1"/>
</dbReference>
<sequence length="193" mass="21969">MKQQQWCGMSAKMGTVLSGVFTIIATNMYLIFEQKHLGNGNCSEIGPQEENISDLRQFVICWSFRIVLLLSAVTIALGCCLLYSVYAQLYKGLLLYVAWILVYEAVNLVIQIFTNEFSIGEVRVMRWLGFVFRALLHCFGMFFVVVYAHMVYKSQNQGNIVFYDRRVSMGSGETPRRKSKILSSATKQALSQN</sequence>
<name>A0A8D2AVD9_SCIVU</name>
<protein>
    <submittedName>
        <fullName evidence="2">Transmembrane protein 217</fullName>
    </submittedName>
</protein>
<dbReference type="PANTHER" id="PTHR34928:SF2">
    <property type="entry name" value="TRANSMEMBRANE PROTEIN 217"/>
    <property type="match status" value="1"/>
</dbReference>
<dbReference type="OrthoDB" id="8878550at2759"/>
<keyword evidence="3" id="KW-1185">Reference proteome</keyword>
<evidence type="ECO:0000313" key="2">
    <source>
        <dbReference type="Ensembl" id="ENSSVLP00005006762.1"/>
    </source>
</evidence>
<dbReference type="InterPro" id="IPR027862">
    <property type="entry name" value="DUF4534"/>
</dbReference>
<keyword evidence="1" id="KW-0472">Membrane</keyword>
<evidence type="ECO:0000313" key="3">
    <source>
        <dbReference type="Proteomes" id="UP000694564"/>
    </source>
</evidence>
<reference evidence="2" key="1">
    <citation type="submission" date="2025-08" db="UniProtKB">
        <authorList>
            <consortium name="Ensembl"/>
        </authorList>
    </citation>
    <scope>IDENTIFICATION</scope>
</reference>